<evidence type="ECO:0000256" key="2">
    <source>
        <dbReference type="ARBA" id="ARBA00005453"/>
    </source>
</evidence>
<evidence type="ECO:0000256" key="6">
    <source>
        <dbReference type="ARBA" id="ARBA00023136"/>
    </source>
</evidence>
<evidence type="ECO:0000256" key="3">
    <source>
        <dbReference type="ARBA" id="ARBA00022792"/>
    </source>
</evidence>
<dbReference type="GO" id="GO:0005743">
    <property type="term" value="C:mitochondrial inner membrane"/>
    <property type="evidence" value="ECO:0007669"/>
    <property type="project" value="UniProtKB-SubCell"/>
</dbReference>
<dbReference type="EMBL" id="JBGFUD010000187">
    <property type="protein sequence ID" value="MFH4973927.1"/>
    <property type="molecule type" value="Genomic_DNA"/>
</dbReference>
<keyword evidence="4" id="KW-0809">Transit peptide</keyword>
<keyword evidence="6" id="KW-0472">Membrane</keyword>
<dbReference type="PANTHER" id="PTHR31107">
    <property type="entry name" value="APOPTOGENIC PROTEIN 1, MITOCHONDRIAL"/>
    <property type="match status" value="1"/>
</dbReference>
<comment type="subcellular location">
    <subcellularLocation>
        <location evidence="1">Mitochondrion inner membrane</location>
        <topology evidence="1">Peripheral membrane protein</topology>
        <orientation evidence="1">Matrix side</orientation>
    </subcellularLocation>
</comment>
<proteinExistence type="inferred from homology"/>
<name>A0ABD6EBR4_9BILA</name>
<dbReference type="Pfam" id="PF10231">
    <property type="entry name" value="COA8"/>
    <property type="match status" value="1"/>
</dbReference>
<dbReference type="PANTHER" id="PTHR31107:SF2">
    <property type="entry name" value="CYTOCHROME C OXIDASE ASSEMBLY FACTOR 8"/>
    <property type="match status" value="1"/>
</dbReference>
<gene>
    <name evidence="7" type="ORF">AB6A40_000636</name>
</gene>
<organism evidence="7 8">
    <name type="scientific">Gnathostoma spinigerum</name>
    <dbReference type="NCBI Taxonomy" id="75299"/>
    <lineage>
        <taxon>Eukaryota</taxon>
        <taxon>Metazoa</taxon>
        <taxon>Ecdysozoa</taxon>
        <taxon>Nematoda</taxon>
        <taxon>Chromadorea</taxon>
        <taxon>Rhabditida</taxon>
        <taxon>Spirurina</taxon>
        <taxon>Gnathostomatomorpha</taxon>
        <taxon>Gnathostomatoidea</taxon>
        <taxon>Gnathostomatidae</taxon>
        <taxon>Gnathostoma</taxon>
    </lineage>
</organism>
<evidence type="ECO:0008006" key="9">
    <source>
        <dbReference type="Google" id="ProtNLM"/>
    </source>
</evidence>
<evidence type="ECO:0000313" key="8">
    <source>
        <dbReference type="Proteomes" id="UP001608902"/>
    </source>
</evidence>
<dbReference type="Proteomes" id="UP001608902">
    <property type="component" value="Unassembled WGS sequence"/>
</dbReference>
<comment type="similarity">
    <text evidence="2">Belongs to the COA8 family.</text>
</comment>
<evidence type="ECO:0000256" key="4">
    <source>
        <dbReference type="ARBA" id="ARBA00022946"/>
    </source>
</evidence>
<keyword evidence="5" id="KW-0496">Mitochondrion</keyword>
<accession>A0ABD6EBR4</accession>
<dbReference type="InterPro" id="IPR018796">
    <property type="entry name" value="COA8"/>
</dbReference>
<reference evidence="7 8" key="1">
    <citation type="submission" date="2024-08" db="EMBL/GenBank/DDBJ databases">
        <title>Gnathostoma spinigerum genome.</title>
        <authorList>
            <person name="Gonzalez-Bertolin B."/>
            <person name="Monzon S."/>
            <person name="Zaballos A."/>
            <person name="Jimenez P."/>
            <person name="Dekumyoy P."/>
            <person name="Varona S."/>
            <person name="Cuesta I."/>
            <person name="Sumanam S."/>
            <person name="Adisakwattana P."/>
            <person name="Gasser R.B."/>
            <person name="Hernandez-Gonzalez A."/>
            <person name="Young N.D."/>
            <person name="Perteguer M.J."/>
        </authorList>
    </citation>
    <scope>NUCLEOTIDE SEQUENCE [LARGE SCALE GENOMIC DNA]</scope>
    <source>
        <strain evidence="7">AL3</strain>
        <tissue evidence="7">Liver</tissue>
    </source>
</reference>
<keyword evidence="8" id="KW-1185">Reference proteome</keyword>
<sequence length="142" mass="17799">MSQTERHRRLRLDRRFDWVGPPDPISRIRPIRLRRLPNESATEREYRNAAEALNKWNSKFWVEHNTLFEKEKQKFLDEKRQKKGRIERLSPDDLSDFYRRFLNERHEALIAYNKEWYRRNLSLLWPAFKVNMIRFVRMLRRR</sequence>
<evidence type="ECO:0000256" key="5">
    <source>
        <dbReference type="ARBA" id="ARBA00023128"/>
    </source>
</evidence>
<evidence type="ECO:0000313" key="7">
    <source>
        <dbReference type="EMBL" id="MFH4973927.1"/>
    </source>
</evidence>
<keyword evidence="3" id="KW-0999">Mitochondrion inner membrane</keyword>
<evidence type="ECO:0000256" key="1">
    <source>
        <dbReference type="ARBA" id="ARBA00004443"/>
    </source>
</evidence>
<protein>
    <recommendedName>
        <fullName evidence="9">Apoptogenic protein 1</fullName>
    </recommendedName>
</protein>
<comment type="caution">
    <text evidence="7">The sequence shown here is derived from an EMBL/GenBank/DDBJ whole genome shotgun (WGS) entry which is preliminary data.</text>
</comment>
<dbReference type="AlphaFoldDB" id="A0ABD6EBR4"/>